<evidence type="ECO:0000313" key="5">
    <source>
        <dbReference type="EMBL" id="GCF92463.1"/>
    </source>
</evidence>
<accession>A0A4P5PG45</accession>
<dbReference type="AlphaFoldDB" id="A0A4P5PG45"/>
<dbReference type="InterPro" id="IPR010998">
    <property type="entry name" value="Integrase_recombinase_N"/>
</dbReference>
<evidence type="ECO:0000259" key="4">
    <source>
        <dbReference type="PROSITE" id="PS51898"/>
    </source>
</evidence>
<dbReference type="Pfam" id="PF00589">
    <property type="entry name" value="Phage_integrase"/>
    <property type="match status" value="1"/>
</dbReference>
<organism evidence="5 6">
    <name type="scientific">Enterococcus florum</name>
    <dbReference type="NCBI Taxonomy" id="2480627"/>
    <lineage>
        <taxon>Bacteria</taxon>
        <taxon>Bacillati</taxon>
        <taxon>Bacillota</taxon>
        <taxon>Bacilli</taxon>
        <taxon>Lactobacillales</taxon>
        <taxon>Enterococcaceae</taxon>
        <taxon>Enterococcus</taxon>
    </lineage>
</organism>
<keyword evidence="2" id="KW-0238">DNA-binding</keyword>
<comment type="similarity">
    <text evidence="1">Belongs to the 'phage' integrase family.</text>
</comment>
<keyword evidence="6" id="KW-1185">Reference proteome</keyword>
<evidence type="ECO:0000313" key="6">
    <source>
        <dbReference type="Proteomes" id="UP000290567"/>
    </source>
</evidence>
<dbReference type="SUPFAM" id="SSF56349">
    <property type="entry name" value="DNA breaking-rejoining enzymes"/>
    <property type="match status" value="1"/>
</dbReference>
<dbReference type="InterPro" id="IPR002104">
    <property type="entry name" value="Integrase_catalytic"/>
</dbReference>
<feature type="domain" description="Tyr recombinase" evidence="4">
    <location>
        <begin position="171"/>
        <end position="370"/>
    </location>
</feature>
<dbReference type="CDD" id="cd01189">
    <property type="entry name" value="INT_ICEBs1_C_like"/>
    <property type="match status" value="1"/>
</dbReference>
<dbReference type="EMBL" id="BJCC01000003">
    <property type="protein sequence ID" value="GCF92463.1"/>
    <property type="molecule type" value="Genomic_DNA"/>
</dbReference>
<dbReference type="PANTHER" id="PTHR30349">
    <property type="entry name" value="PHAGE INTEGRASE-RELATED"/>
    <property type="match status" value="1"/>
</dbReference>
<name>A0A4P5PG45_9ENTE</name>
<proteinExistence type="inferred from homology"/>
<dbReference type="Gene3D" id="1.10.150.130">
    <property type="match status" value="1"/>
</dbReference>
<dbReference type="Proteomes" id="UP000290567">
    <property type="component" value="Unassembled WGS sequence"/>
</dbReference>
<dbReference type="PROSITE" id="PS51898">
    <property type="entry name" value="TYR_RECOMBINASE"/>
    <property type="match status" value="1"/>
</dbReference>
<dbReference type="RefSeq" id="WP_146620976.1">
    <property type="nucleotide sequence ID" value="NZ_BJCC01000003.1"/>
</dbReference>
<dbReference type="Gene3D" id="1.10.443.10">
    <property type="entry name" value="Intergrase catalytic core"/>
    <property type="match status" value="1"/>
</dbReference>
<dbReference type="GO" id="GO:0003677">
    <property type="term" value="F:DNA binding"/>
    <property type="evidence" value="ECO:0007669"/>
    <property type="project" value="UniProtKB-KW"/>
</dbReference>
<dbReference type="PANTHER" id="PTHR30349:SF41">
    <property type="entry name" value="INTEGRASE_RECOMBINASE PROTEIN MJ0367-RELATED"/>
    <property type="match status" value="1"/>
</dbReference>
<reference evidence="6" key="1">
    <citation type="submission" date="2019-02" db="EMBL/GenBank/DDBJ databases">
        <title>Draft genome sequence of Enterococcus sp. Gos25-1.</title>
        <authorList>
            <person name="Tanaka N."/>
            <person name="Shiwa Y."/>
            <person name="Fujita N."/>
        </authorList>
    </citation>
    <scope>NUCLEOTIDE SEQUENCE [LARGE SCALE GENOMIC DNA]</scope>
    <source>
        <strain evidence="6">Gos25-1</strain>
    </source>
</reference>
<evidence type="ECO:0000256" key="1">
    <source>
        <dbReference type="ARBA" id="ARBA00008857"/>
    </source>
</evidence>
<dbReference type="GO" id="GO:0015074">
    <property type="term" value="P:DNA integration"/>
    <property type="evidence" value="ECO:0007669"/>
    <property type="project" value="InterPro"/>
</dbReference>
<evidence type="ECO:0000256" key="2">
    <source>
        <dbReference type="ARBA" id="ARBA00023125"/>
    </source>
</evidence>
<dbReference type="GO" id="GO:0006310">
    <property type="term" value="P:DNA recombination"/>
    <property type="evidence" value="ECO:0007669"/>
    <property type="project" value="UniProtKB-KW"/>
</dbReference>
<dbReference type="InterPro" id="IPR050090">
    <property type="entry name" value="Tyrosine_recombinase_XerCD"/>
</dbReference>
<dbReference type="InterPro" id="IPR011010">
    <property type="entry name" value="DNA_brk_join_enz"/>
</dbReference>
<evidence type="ECO:0000256" key="3">
    <source>
        <dbReference type="ARBA" id="ARBA00023172"/>
    </source>
</evidence>
<gene>
    <name evidence="5" type="ORF">NRIC_03540</name>
</gene>
<dbReference type="OrthoDB" id="9803188at2"/>
<dbReference type="InterPro" id="IPR025269">
    <property type="entry name" value="SAM-like_dom"/>
</dbReference>
<sequence length="380" mass="44671">MAKPIKLPNGKWRIRFRYKDPLTNEWKNKMITKDTKKELNQSYIDFQSKIMKGENLQSVKLIDFFDTWVETFKEGKVSDGRIQKIHLTRKNLLEFFGENQTLRGVTKLNYQKWVNWLAEPGNVNEKGLALETVQNRHNIAKSMFIEALDMQYIHTNPTRNIKLVGQVPEHKSQKTISYEDMQKFRSALLSREDTPSKFFVLVQIYTGCRYQEVAALTWDDLNEEDETISIRRAFKYDAGHKRFGPTKSDAGIRETDAPSYLFAQLKRFHIKQKEDMLSRRIRNPQNLIFVNDKDGWPISNSAVNKYIKETCELAEVKQISTHSFRHAKSDFLIMAEADPIYIKAQLGHKDITQSYEYASSTKENRRKNKRKAEQFLRELL</sequence>
<dbReference type="Pfam" id="PF13102">
    <property type="entry name" value="Phage_int_SAM_5"/>
    <property type="match status" value="1"/>
</dbReference>
<keyword evidence="3" id="KW-0233">DNA recombination</keyword>
<dbReference type="InterPro" id="IPR013762">
    <property type="entry name" value="Integrase-like_cat_sf"/>
</dbReference>
<protein>
    <submittedName>
        <fullName evidence="5">Site-specific integrase</fullName>
    </submittedName>
</protein>
<comment type="caution">
    <text evidence="5">The sequence shown here is derived from an EMBL/GenBank/DDBJ whole genome shotgun (WGS) entry which is preliminary data.</text>
</comment>